<evidence type="ECO:0008006" key="4">
    <source>
        <dbReference type="Google" id="ProtNLM"/>
    </source>
</evidence>
<feature type="chain" id="PRO_5046053263" description="Lipoprotein" evidence="1">
    <location>
        <begin position="22"/>
        <end position="284"/>
    </location>
</feature>
<dbReference type="RefSeq" id="WP_136521448.1">
    <property type="nucleotide sequence ID" value="NZ_SDLV01000007.1"/>
</dbReference>
<dbReference type="PROSITE" id="PS51257">
    <property type="entry name" value="PROKAR_LIPOPROTEIN"/>
    <property type="match status" value="1"/>
</dbReference>
<name>A0ABY2RAG7_9FLAO</name>
<protein>
    <recommendedName>
        <fullName evidence="4">Lipoprotein</fullName>
    </recommendedName>
</protein>
<proteinExistence type="predicted"/>
<evidence type="ECO:0000313" key="3">
    <source>
        <dbReference type="Proteomes" id="UP000306038"/>
    </source>
</evidence>
<keyword evidence="3" id="KW-1185">Reference proteome</keyword>
<comment type="caution">
    <text evidence="2">The sequence shown here is derived from an EMBL/GenBank/DDBJ whole genome shotgun (WGS) entry which is preliminary data.</text>
</comment>
<accession>A0ABY2RAG7</accession>
<dbReference type="EMBL" id="SDLV01000007">
    <property type="protein sequence ID" value="THV62572.1"/>
    <property type="molecule type" value="Genomic_DNA"/>
</dbReference>
<evidence type="ECO:0000313" key="2">
    <source>
        <dbReference type="EMBL" id="THV62572.1"/>
    </source>
</evidence>
<organism evidence="2 3">
    <name type="scientific">Chryseobacterium candidae</name>
    <dbReference type="NCBI Taxonomy" id="1978493"/>
    <lineage>
        <taxon>Bacteria</taxon>
        <taxon>Pseudomonadati</taxon>
        <taxon>Bacteroidota</taxon>
        <taxon>Flavobacteriia</taxon>
        <taxon>Flavobacteriales</taxon>
        <taxon>Weeksellaceae</taxon>
        <taxon>Chryseobacterium group</taxon>
        <taxon>Chryseobacterium</taxon>
    </lineage>
</organism>
<sequence length="284" mass="34660">MKNSTFLLLFLLSLLSCKSFYKQTEKEVKRLSENEEIRFKELSLSNFRVYTRQVSRYYTKKSFYGTNNPNRYSEVKTNDVLYLDPVKYEKLEQQYLFIDTVKNDNGERKVIFISTIQPYKSKKKLNYDYSLFDKEEYININFFNFFKLGYLDEHHSVITFYKDCCHKSYWHFKRKEDGSIQMQSIEFDEETRFGSANKEFFLDKKTSMPIEYKPLQNFKLIINSDLISSPEGKCSTDIAKENKIYFDEINKRMYFHFNTYFDYENKYKWLYFKGDRVLNYWIDK</sequence>
<evidence type="ECO:0000256" key="1">
    <source>
        <dbReference type="SAM" id="SignalP"/>
    </source>
</evidence>
<reference evidence="2 3" key="1">
    <citation type="submission" date="2019-01" db="EMBL/GenBank/DDBJ databases">
        <authorList>
            <person name="B I."/>
            <person name="Ch S."/>
            <person name="Ch V.R."/>
        </authorList>
    </citation>
    <scope>NUCLEOTIDE SEQUENCE [LARGE SCALE GENOMIC DNA]</scope>
    <source>
        <strain evidence="2 3">JC507</strain>
    </source>
</reference>
<feature type="signal peptide" evidence="1">
    <location>
        <begin position="1"/>
        <end position="21"/>
    </location>
</feature>
<gene>
    <name evidence="2" type="ORF">EK417_04505</name>
</gene>
<keyword evidence="1" id="KW-0732">Signal</keyword>
<dbReference type="Proteomes" id="UP000306038">
    <property type="component" value="Unassembled WGS sequence"/>
</dbReference>